<name>A0ABU3NUP4_9CHLR</name>
<protein>
    <submittedName>
        <fullName evidence="2">Ig-like domain-containing protein</fullName>
    </submittedName>
</protein>
<dbReference type="SUPFAM" id="SSF49373">
    <property type="entry name" value="Invasin/intimin cell-adhesion fragments"/>
    <property type="match status" value="1"/>
</dbReference>
<keyword evidence="1" id="KW-0812">Transmembrane</keyword>
<dbReference type="RefSeq" id="WP_315626339.1">
    <property type="nucleotide sequence ID" value="NZ_JAUHMF010000010.1"/>
</dbReference>
<geneLocation type="plasmid" evidence="2">
    <name>p4228-RoL</name>
</geneLocation>
<organism evidence="2 3">
    <name type="scientific">Thermanaerothrix solaris</name>
    <dbReference type="NCBI Taxonomy" id="3058434"/>
    <lineage>
        <taxon>Bacteria</taxon>
        <taxon>Bacillati</taxon>
        <taxon>Chloroflexota</taxon>
        <taxon>Anaerolineae</taxon>
        <taxon>Anaerolineales</taxon>
        <taxon>Anaerolineaceae</taxon>
        <taxon>Thermanaerothrix</taxon>
    </lineage>
</organism>
<gene>
    <name evidence="2" type="ORF">QYE77_14925</name>
</gene>
<keyword evidence="1" id="KW-1133">Transmembrane helix</keyword>
<dbReference type="Proteomes" id="UP001254165">
    <property type="component" value="Unassembled WGS sequence"/>
</dbReference>
<feature type="transmembrane region" description="Helical" evidence="1">
    <location>
        <begin position="115"/>
        <end position="132"/>
    </location>
</feature>
<keyword evidence="1" id="KW-0472">Membrane</keyword>
<proteinExistence type="predicted"/>
<reference evidence="2 3" key="1">
    <citation type="submission" date="2023-07" db="EMBL/GenBank/DDBJ databases">
        <title>Novel species of Thermanaerothrix with wide hydrolytic capabilities.</title>
        <authorList>
            <person name="Zayulina K.S."/>
            <person name="Podosokorskaya O.A."/>
            <person name="Elcheninov A.G."/>
        </authorList>
    </citation>
    <scope>NUCLEOTIDE SEQUENCE [LARGE SCALE GENOMIC DNA]</scope>
    <source>
        <strain evidence="2 3">4228-RoL</strain>
        <plasmid evidence="2">p4228-RoL</plasmid>
    </source>
</reference>
<evidence type="ECO:0000313" key="2">
    <source>
        <dbReference type="EMBL" id="MDT8899556.1"/>
    </source>
</evidence>
<comment type="caution">
    <text evidence="2">The sequence shown here is derived from an EMBL/GenBank/DDBJ whole genome shotgun (WGS) entry which is preliminary data.</text>
</comment>
<dbReference type="Gene3D" id="2.60.40.10">
    <property type="entry name" value="Immunoglobulins"/>
    <property type="match status" value="1"/>
</dbReference>
<dbReference type="InterPro" id="IPR008964">
    <property type="entry name" value="Invasin/intimin_cell_adhesion"/>
</dbReference>
<accession>A0ABU3NUP4</accession>
<evidence type="ECO:0000256" key="1">
    <source>
        <dbReference type="SAM" id="Phobius"/>
    </source>
</evidence>
<keyword evidence="3" id="KW-1185">Reference proteome</keyword>
<dbReference type="InterPro" id="IPR013783">
    <property type="entry name" value="Ig-like_fold"/>
</dbReference>
<keyword evidence="2" id="KW-0614">Plasmid</keyword>
<dbReference type="EMBL" id="JAUHMF010000010">
    <property type="protein sequence ID" value="MDT8899556.1"/>
    <property type="molecule type" value="Genomic_DNA"/>
</dbReference>
<evidence type="ECO:0000313" key="3">
    <source>
        <dbReference type="Proteomes" id="UP001254165"/>
    </source>
</evidence>
<sequence>MRFLNLLAAISTVLTVIILDATGNPVANLPLRFQTEDGSTDLVCRTNPNGLCRFDVPATQPIVRGTLTVSAYGQRDVIWSGENMTLTLRLDTLAPDTESRPYDQPNRVAEANNRSWLWGLLLVLALLAVIAGQKR</sequence>